<evidence type="ECO:0000313" key="5">
    <source>
        <dbReference type="EMBL" id="MBK1877058.1"/>
    </source>
</evidence>
<dbReference type="PANTHER" id="PTHR35889">
    <property type="entry name" value="CYCLOINULO-OLIGOSACCHARIDE FRUCTANOTRANSFERASE-RELATED"/>
    <property type="match status" value="1"/>
</dbReference>
<evidence type="ECO:0000256" key="1">
    <source>
        <dbReference type="SAM" id="Phobius"/>
    </source>
</evidence>
<keyword evidence="1" id="KW-0472">Membrane</keyword>
<reference evidence="5" key="1">
    <citation type="submission" date="2021-01" db="EMBL/GenBank/DDBJ databases">
        <title>Modified the classification status of verrucomicrobia.</title>
        <authorList>
            <person name="Feng X."/>
        </authorList>
    </citation>
    <scope>NUCLEOTIDE SEQUENCE</scope>
    <source>
        <strain evidence="5">KCTC 13126</strain>
    </source>
</reference>
<accession>A0A934VQY5</accession>
<dbReference type="GO" id="GO:0020037">
    <property type="term" value="F:heme binding"/>
    <property type="evidence" value="ECO:0007669"/>
    <property type="project" value="InterPro"/>
</dbReference>
<dbReference type="Pfam" id="PF07583">
    <property type="entry name" value="PSCyt2"/>
    <property type="match status" value="1"/>
</dbReference>
<dbReference type="PANTHER" id="PTHR35889:SF3">
    <property type="entry name" value="F-BOX DOMAIN-CONTAINING PROTEIN"/>
    <property type="match status" value="1"/>
</dbReference>
<dbReference type="Pfam" id="PF07587">
    <property type="entry name" value="PSD1"/>
    <property type="match status" value="1"/>
</dbReference>
<comment type="caution">
    <text evidence="5">The sequence shown here is derived from an EMBL/GenBank/DDBJ whole genome shotgun (WGS) entry which is preliminary data.</text>
</comment>
<evidence type="ECO:0000259" key="4">
    <source>
        <dbReference type="Pfam" id="PF07635"/>
    </source>
</evidence>
<dbReference type="RefSeq" id="WP_200355275.1">
    <property type="nucleotide sequence ID" value="NZ_JAENIL010000014.1"/>
</dbReference>
<dbReference type="AlphaFoldDB" id="A0A934VQY5"/>
<dbReference type="InterPro" id="IPR011429">
    <property type="entry name" value="Cyt_c_Planctomycete-type"/>
</dbReference>
<dbReference type="GO" id="GO:0009055">
    <property type="term" value="F:electron transfer activity"/>
    <property type="evidence" value="ECO:0007669"/>
    <property type="project" value="InterPro"/>
</dbReference>
<feature type="transmembrane region" description="Helical" evidence="1">
    <location>
        <begin position="84"/>
        <end position="104"/>
    </location>
</feature>
<dbReference type="InterPro" id="IPR011444">
    <property type="entry name" value="DUF1549"/>
</dbReference>
<gene>
    <name evidence="5" type="ORF">JIN87_09275</name>
</gene>
<evidence type="ECO:0000259" key="2">
    <source>
        <dbReference type="Pfam" id="PF07583"/>
    </source>
</evidence>
<evidence type="ECO:0000259" key="3">
    <source>
        <dbReference type="Pfam" id="PF07587"/>
    </source>
</evidence>
<dbReference type="EMBL" id="JAENIL010000014">
    <property type="protein sequence ID" value="MBK1877058.1"/>
    <property type="molecule type" value="Genomic_DNA"/>
</dbReference>
<organism evidence="5 6">
    <name type="scientific">Pelagicoccus mobilis</name>
    <dbReference type="NCBI Taxonomy" id="415221"/>
    <lineage>
        <taxon>Bacteria</taxon>
        <taxon>Pseudomonadati</taxon>
        <taxon>Verrucomicrobiota</taxon>
        <taxon>Opitutia</taxon>
        <taxon>Puniceicoccales</taxon>
        <taxon>Pelagicoccaceae</taxon>
        <taxon>Pelagicoccus</taxon>
    </lineage>
</organism>
<dbReference type="Pfam" id="PF07635">
    <property type="entry name" value="PSCyt1"/>
    <property type="match status" value="1"/>
</dbReference>
<feature type="domain" description="Cytochrome C Planctomycete-type" evidence="4">
    <location>
        <begin position="170"/>
        <end position="231"/>
    </location>
</feature>
<protein>
    <submittedName>
        <fullName evidence="5">PSD1 domain-containing protein</fullName>
    </submittedName>
</protein>
<keyword evidence="6" id="KW-1185">Reference proteome</keyword>
<keyword evidence="1" id="KW-0812">Transmembrane</keyword>
<feature type="domain" description="DUF1549" evidence="2">
    <location>
        <begin position="277"/>
        <end position="482"/>
    </location>
</feature>
<dbReference type="InterPro" id="IPR022655">
    <property type="entry name" value="DUF1553"/>
</dbReference>
<dbReference type="Proteomes" id="UP000617628">
    <property type="component" value="Unassembled WGS sequence"/>
</dbReference>
<evidence type="ECO:0000313" key="6">
    <source>
        <dbReference type="Proteomes" id="UP000617628"/>
    </source>
</evidence>
<dbReference type="InterPro" id="IPR036909">
    <property type="entry name" value="Cyt_c-like_dom_sf"/>
</dbReference>
<feature type="domain" description="DUF1553" evidence="3">
    <location>
        <begin position="869"/>
        <end position="1130"/>
    </location>
</feature>
<keyword evidence="1" id="KW-1133">Transmembrane helix</keyword>
<name>A0A934VQY5_9BACT</name>
<sequence length="1187" mass="133072">MNEFQSLVNKMLEGELSDREAKKLHAILETDPEARKAYVEQCHMHAFLAEEPSLKGALAESSPIDPEESPKVEKTLWGRIMPQIGVMAASVAISVVGILTVLNFTGRNETELVSEGPVLTPEAAYEKAEFPNEGNLKRPPTNFAVISKSPAEDELVSFNHDIRPILSENCYHCHGPDASSRKADLRLDIEANAFQPHGKFEAPIVAEDPESSPLYQRIVSTLKSEVMPPPDTNKTLTEEEKDLVKRWIEQGANWEGHWAFEQPSKQAVPDTDWGVGEIDAFIAARHDELGLKPNPEADRETLARRLSLDLTGLPPSPEMVEAFVSDKSYNAYEKYVDVLLASPAYGEHQARYWLDAARYSDTHGLHLDNYREIWPYRDWVINAFNDNKPYDDFTVEQIAGDLLPNATQDQIIATGFNRCNPTTSEGGAIDEEYRTIYAKDRVETTSTVFLGLTMGCASCHDHKFDPVSMEDFYKFSAFFNNLDGPIMDGNARDTAPVMVLPTEEYVAEWPSVESEYDQIFKLLEKIKKENKDGFEDWLAEENKQLPSDIVKPLLISKLAPEAYEQDEEEKKKKPADKLPEADVFFTYGQSFEVPDEVSSLGKGDGFILSMSYLGGKTAPEGEYLLMSKFDGDRGYRLYLLFGDPDQPNIGRLRLELVHSLKSQDMISVTTKASRYAISAWGQYSLRVSYDGSGDASGVAFAKDSKPMAVDGTLTINQLTGDFSTGAEVVIGSDFDEETAKKTPVVNLAYYSSEHPFYALSHFEGEKALRKTLEKDEGSRKKKEKKALQAFYFDMIDPERSPVRKSFVPLENKYRVIYDHATVSLVMKEKADGEPHAFMLSRGDYEKKGDRVLADIPSVFGTLGEGAPNDRLGLARWLVSPENPLTSRVTVNRYWQNLFGRGLVETSEDFGIMGSNPSHPELLDWLAVDFQENGWDLKSLIKKMVMSSTYRQDSRIDPEELEADPDNIYLARGARYRLDGEVLRDQALAVSGALNDKVGGVPVKPYQPKGIWNAVAYSGSNTRFYKKDEGDAVYRRSLYTFWKRTAPPPNMVIFDAPSRENCSVRRERTNTPLQALTLMNDPQYVEAARMLAQRSVEASIEGTSNVENLIGSMYRFAFGSELSPKHKDVLLRSYKQFLLNFQADTDAAKAFLEVGDSVALESEDAASLASLTMVASQIMNLDSFINKY</sequence>
<proteinExistence type="predicted"/>
<dbReference type="SUPFAM" id="SSF46626">
    <property type="entry name" value="Cytochrome c"/>
    <property type="match status" value="1"/>
</dbReference>